<dbReference type="EMBL" id="MU004327">
    <property type="protein sequence ID" value="KAF2657206.1"/>
    <property type="molecule type" value="Genomic_DNA"/>
</dbReference>
<evidence type="ECO:0000313" key="1">
    <source>
        <dbReference type="EMBL" id="KAF2657206.1"/>
    </source>
</evidence>
<sequence>MLKKAKELDNNADITSDALMPMMSWNLTCKQREKGTEHGDTRDRNTSLWKGWRFDQKSHAKIKGSTLIGTGRGFFQDVAKCRHTRKGHRLALHAFIIWSNHLAHRLVPSRLKSTHSNDDLIKSAKSERGLLFALCGSSQSVVHADFGHRFRKSKAGMACYGELLGKTSIELSTLCTHMFSASSLEETKELHDGSLPNGPRVLDQSFQASYSNDVVIVHHGLETWKTMRSEH</sequence>
<keyword evidence="2" id="KW-1185">Reference proteome</keyword>
<proteinExistence type="predicted"/>
<dbReference type="Proteomes" id="UP000799324">
    <property type="component" value="Unassembled WGS sequence"/>
</dbReference>
<dbReference type="AlphaFoldDB" id="A0A6A6TBK8"/>
<evidence type="ECO:0000313" key="2">
    <source>
        <dbReference type="Proteomes" id="UP000799324"/>
    </source>
</evidence>
<accession>A0A6A6TBK8</accession>
<gene>
    <name evidence="1" type="ORF">K491DRAFT_677379</name>
</gene>
<organism evidence="1 2">
    <name type="scientific">Lophiostoma macrostomum CBS 122681</name>
    <dbReference type="NCBI Taxonomy" id="1314788"/>
    <lineage>
        <taxon>Eukaryota</taxon>
        <taxon>Fungi</taxon>
        <taxon>Dikarya</taxon>
        <taxon>Ascomycota</taxon>
        <taxon>Pezizomycotina</taxon>
        <taxon>Dothideomycetes</taxon>
        <taxon>Pleosporomycetidae</taxon>
        <taxon>Pleosporales</taxon>
        <taxon>Lophiostomataceae</taxon>
        <taxon>Lophiostoma</taxon>
    </lineage>
</organism>
<name>A0A6A6TBK8_9PLEO</name>
<protein>
    <submittedName>
        <fullName evidence="1">Uncharacterized protein</fullName>
    </submittedName>
</protein>
<reference evidence="1" key="1">
    <citation type="journal article" date="2020" name="Stud. Mycol.">
        <title>101 Dothideomycetes genomes: a test case for predicting lifestyles and emergence of pathogens.</title>
        <authorList>
            <person name="Haridas S."/>
            <person name="Albert R."/>
            <person name="Binder M."/>
            <person name="Bloem J."/>
            <person name="Labutti K."/>
            <person name="Salamov A."/>
            <person name="Andreopoulos B."/>
            <person name="Baker S."/>
            <person name="Barry K."/>
            <person name="Bills G."/>
            <person name="Bluhm B."/>
            <person name="Cannon C."/>
            <person name="Castanera R."/>
            <person name="Culley D."/>
            <person name="Daum C."/>
            <person name="Ezra D."/>
            <person name="Gonzalez J."/>
            <person name="Henrissat B."/>
            <person name="Kuo A."/>
            <person name="Liang C."/>
            <person name="Lipzen A."/>
            <person name="Lutzoni F."/>
            <person name="Magnuson J."/>
            <person name="Mondo S."/>
            <person name="Nolan M."/>
            <person name="Ohm R."/>
            <person name="Pangilinan J."/>
            <person name="Park H.-J."/>
            <person name="Ramirez L."/>
            <person name="Alfaro M."/>
            <person name="Sun H."/>
            <person name="Tritt A."/>
            <person name="Yoshinaga Y."/>
            <person name="Zwiers L.-H."/>
            <person name="Turgeon B."/>
            <person name="Goodwin S."/>
            <person name="Spatafora J."/>
            <person name="Crous P."/>
            <person name="Grigoriev I."/>
        </authorList>
    </citation>
    <scope>NUCLEOTIDE SEQUENCE</scope>
    <source>
        <strain evidence="1">CBS 122681</strain>
    </source>
</reference>